<dbReference type="Proteomes" id="UP001222932">
    <property type="component" value="Unassembled WGS sequence"/>
</dbReference>
<evidence type="ECO:0000313" key="2">
    <source>
        <dbReference type="Proteomes" id="UP001222932"/>
    </source>
</evidence>
<proteinExistence type="predicted"/>
<name>A0AAD3TVQ0_9TREE</name>
<gene>
    <name evidence="1" type="ORF">CspeluHIS016_0403620</name>
</gene>
<reference evidence="1" key="2">
    <citation type="submission" date="2023-06" db="EMBL/GenBank/DDBJ databases">
        <authorList>
            <person name="Kobayashi Y."/>
            <person name="Kayamori A."/>
            <person name="Aoki K."/>
            <person name="Shiwa Y."/>
            <person name="Fujita N."/>
            <person name="Sugita T."/>
            <person name="Iwasaki W."/>
            <person name="Tanaka N."/>
            <person name="Takashima M."/>
        </authorList>
    </citation>
    <scope>NUCLEOTIDE SEQUENCE</scope>
    <source>
        <strain evidence="1">HIS016</strain>
    </source>
</reference>
<dbReference type="EMBL" id="BTCM01000004">
    <property type="protein sequence ID" value="GMK57528.1"/>
    <property type="molecule type" value="Genomic_DNA"/>
</dbReference>
<comment type="caution">
    <text evidence="1">The sequence shown here is derived from an EMBL/GenBank/DDBJ whole genome shotgun (WGS) entry which is preliminary data.</text>
</comment>
<organism evidence="1 2">
    <name type="scientific">Cutaneotrichosporon spelunceum</name>
    <dbReference type="NCBI Taxonomy" id="1672016"/>
    <lineage>
        <taxon>Eukaryota</taxon>
        <taxon>Fungi</taxon>
        <taxon>Dikarya</taxon>
        <taxon>Basidiomycota</taxon>
        <taxon>Agaricomycotina</taxon>
        <taxon>Tremellomycetes</taxon>
        <taxon>Trichosporonales</taxon>
        <taxon>Trichosporonaceae</taxon>
        <taxon>Cutaneotrichosporon</taxon>
    </lineage>
</organism>
<accession>A0AAD3TVQ0</accession>
<dbReference type="AlphaFoldDB" id="A0AAD3TVQ0"/>
<keyword evidence="2" id="KW-1185">Reference proteome</keyword>
<evidence type="ECO:0000313" key="1">
    <source>
        <dbReference type="EMBL" id="GMK57528.1"/>
    </source>
</evidence>
<sequence>MAQIRPYTAPPKRTLAPMSIKNQSATVLDDIWIVLGFHPPTMIYPAPMAPSWRHESPLPIRVAQLRAAGNDKVLPGKKAPAHRSLAAQRTGGPTSAHQVQYKAKVVDQTANNVGSAKAEAAVHQLQQPVLCTTRWRKAWTEEYCIHCGRNPAFLAKNMRVCLKPPKPASRL</sequence>
<protein>
    <submittedName>
        <fullName evidence="1">Uncharacterized protein</fullName>
    </submittedName>
</protein>
<reference evidence="1" key="1">
    <citation type="journal article" date="2023" name="BMC Genomics">
        <title>Chromosome-level genome assemblies of Cutaneotrichosporon spp. (Trichosporonales, Basidiomycota) reveal imbalanced evolution between nucleotide sequences and chromosome synteny.</title>
        <authorList>
            <person name="Kobayashi Y."/>
            <person name="Kayamori A."/>
            <person name="Aoki K."/>
            <person name="Shiwa Y."/>
            <person name="Matsutani M."/>
            <person name="Fujita N."/>
            <person name="Sugita T."/>
            <person name="Iwasaki W."/>
            <person name="Tanaka N."/>
            <person name="Takashima M."/>
        </authorList>
    </citation>
    <scope>NUCLEOTIDE SEQUENCE</scope>
    <source>
        <strain evidence="1">HIS016</strain>
    </source>
</reference>